<protein>
    <submittedName>
        <fullName evidence="3">TrkA family potassium uptake protein</fullName>
    </submittedName>
</protein>
<dbReference type="InterPro" id="IPR050721">
    <property type="entry name" value="Trk_Ktr_HKT_K-transport"/>
</dbReference>
<dbReference type="EMBL" id="CP132191">
    <property type="protein sequence ID" value="WLP85948.1"/>
    <property type="molecule type" value="Genomic_DNA"/>
</dbReference>
<dbReference type="RefSeq" id="WP_305938370.1">
    <property type="nucleotide sequence ID" value="NZ_CP132191.1"/>
</dbReference>
<evidence type="ECO:0000259" key="1">
    <source>
        <dbReference type="PROSITE" id="PS51201"/>
    </source>
</evidence>
<dbReference type="Gene3D" id="3.30.70.1450">
    <property type="entry name" value="Regulator of K+ conductance, C-terminal domain"/>
    <property type="match status" value="1"/>
</dbReference>
<dbReference type="PROSITE" id="PS51202">
    <property type="entry name" value="RCK_C"/>
    <property type="match status" value="1"/>
</dbReference>
<dbReference type="Pfam" id="PF02080">
    <property type="entry name" value="TrkA_C"/>
    <property type="match status" value="1"/>
</dbReference>
<dbReference type="InterPro" id="IPR036721">
    <property type="entry name" value="RCK_C_sf"/>
</dbReference>
<gene>
    <name evidence="3" type="ORF">Q8852_02275</name>
</gene>
<feature type="domain" description="RCK N-terminal" evidence="1">
    <location>
        <begin position="6"/>
        <end position="118"/>
    </location>
</feature>
<dbReference type="Proteomes" id="UP001237011">
    <property type="component" value="Chromosome"/>
</dbReference>
<dbReference type="Gene3D" id="3.40.50.720">
    <property type="entry name" value="NAD(P)-binding Rossmann-like Domain"/>
    <property type="match status" value="1"/>
</dbReference>
<dbReference type="Pfam" id="PF02254">
    <property type="entry name" value="TrkA_N"/>
    <property type="match status" value="1"/>
</dbReference>
<dbReference type="InterPro" id="IPR003148">
    <property type="entry name" value="RCK_N"/>
</dbReference>
<organism evidence="3 4">
    <name type="scientific">Mycoplasma seminis</name>
    <dbReference type="NCBI Taxonomy" id="512749"/>
    <lineage>
        <taxon>Bacteria</taxon>
        <taxon>Bacillati</taxon>
        <taxon>Mycoplasmatota</taxon>
        <taxon>Mollicutes</taxon>
        <taxon>Mycoplasmataceae</taxon>
        <taxon>Mycoplasma</taxon>
    </lineage>
</organism>
<accession>A0ABY9HC50</accession>
<dbReference type="PANTHER" id="PTHR43833:SF7">
    <property type="entry name" value="KTR SYSTEM POTASSIUM UPTAKE PROTEIN C"/>
    <property type="match status" value="1"/>
</dbReference>
<dbReference type="InterPro" id="IPR036291">
    <property type="entry name" value="NAD(P)-bd_dom_sf"/>
</dbReference>
<keyword evidence="4" id="KW-1185">Reference proteome</keyword>
<dbReference type="PANTHER" id="PTHR43833">
    <property type="entry name" value="POTASSIUM CHANNEL PROTEIN 2-RELATED-RELATED"/>
    <property type="match status" value="1"/>
</dbReference>
<name>A0ABY9HC50_9MOLU</name>
<proteinExistence type="predicted"/>
<evidence type="ECO:0000259" key="2">
    <source>
        <dbReference type="PROSITE" id="PS51202"/>
    </source>
</evidence>
<dbReference type="SUPFAM" id="SSF51735">
    <property type="entry name" value="NAD(P)-binding Rossmann-fold domains"/>
    <property type="match status" value="1"/>
</dbReference>
<dbReference type="PROSITE" id="PS51201">
    <property type="entry name" value="RCK_N"/>
    <property type="match status" value="1"/>
</dbReference>
<feature type="domain" description="RCK C-terminal" evidence="2">
    <location>
        <begin position="139"/>
        <end position="223"/>
    </location>
</feature>
<reference evidence="3" key="1">
    <citation type="submission" date="2023-08" db="EMBL/GenBank/DDBJ databases">
        <title>Complete genome sequence of Mycoplasma seminis 2200.</title>
        <authorList>
            <person name="Spergser J."/>
        </authorList>
    </citation>
    <scope>NUCLEOTIDE SEQUENCE [LARGE SCALE GENOMIC DNA]</scope>
    <source>
        <strain evidence="3">2200</strain>
    </source>
</reference>
<evidence type="ECO:0000313" key="3">
    <source>
        <dbReference type="EMBL" id="WLP85948.1"/>
    </source>
</evidence>
<sequence length="240" mass="26593">MKLKYKNDIVVIGTGRFGQAVIEQLLKLERNVLILDKDSENTKLFADEVDRIIIGDAADTRTLKSIGIDQMETVVVAVSDNIEIVAALLELKVKNIIARATSKRHARVLKQIGVDVIIRPEYESGIRAALIATNSNFIRYSQNLQEIGGNFVIGSTKVNNEQLENQRIKDLKLSQMGITIVLIKSGNTFKRATGDAIIQIGDIVTIIGEVANVTNALEWLNDKDETKVEEIQQPKKLGTK</sequence>
<dbReference type="SUPFAM" id="SSF116726">
    <property type="entry name" value="TrkA C-terminal domain-like"/>
    <property type="match status" value="1"/>
</dbReference>
<evidence type="ECO:0000313" key="4">
    <source>
        <dbReference type="Proteomes" id="UP001237011"/>
    </source>
</evidence>
<dbReference type="InterPro" id="IPR006037">
    <property type="entry name" value="RCK_C"/>
</dbReference>